<evidence type="ECO:0000256" key="3">
    <source>
        <dbReference type="ARBA" id="ARBA00022771"/>
    </source>
</evidence>
<feature type="domain" description="MYND-type" evidence="8">
    <location>
        <begin position="473"/>
        <end position="519"/>
    </location>
</feature>
<keyword evidence="1" id="KW-0479">Metal-binding</keyword>
<dbReference type="PROSITE" id="PS50865">
    <property type="entry name" value="ZF_MYND_2"/>
    <property type="match status" value="1"/>
</dbReference>
<feature type="repeat" description="ANK" evidence="6">
    <location>
        <begin position="152"/>
        <end position="184"/>
    </location>
</feature>
<evidence type="ECO:0000256" key="4">
    <source>
        <dbReference type="ARBA" id="ARBA00022833"/>
    </source>
</evidence>
<dbReference type="PROSITE" id="PS50088">
    <property type="entry name" value="ANK_REPEAT"/>
    <property type="match status" value="7"/>
</dbReference>
<dbReference type="PRINTS" id="PR01415">
    <property type="entry name" value="ANKYRIN"/>
</dbReference>
<keyword evidence="10" id="KW-1185">Reference proteome</keyword>
<dbReference type="InterPro" id="IPR036770">
    <property type="entry name" value="Ankyrin_rpt-contain_sf"/>
</dbReference>
<evidence type="ECO:0000256" key="7">
    <source>
        <dbReference type="PROSITE-ProRule" id="PRU00134"/>
    </source>
</evidence>
<feature type="repeat" description="ANK" evidence="6">
    <location>
        <begin position="413"/>
        <end position="445"/>
    </location>
</feature>
<dbReference type="PROSITE" id="PS01360">
    <property type="entry name" value="ZF_MYND_1"/>
    <property type="match status" value="1"/>
</dbReference>
<dbReference type="InterPro" id="IPR002893">
    <property type="entry name" value="Znf_MYND"/>
</dbReference>
<dbReference type="Pfam" id="PF12796">
    <property type="entry name" value="Ank_2"/>
    <property type="match status" value="2"/>
</dbReference>
<evidence type="ECO:0000313" key="10">
    <source>
        <dbReference type="Proteomes" id="UP001165060"/>
    </source>
</evidence>
<feature type="repeat" description="ANK" evidence="6">
    <location>
        <begin position="260"/>
        <end position="292"/>
    </location>
</feature>
<dbReference type="Pfam" id="PF13637">
    <property type="entry name" value="Ank_4"/>
    <property type="match status" value="1"/>
</dbReference>
<dbReference type="InterPro" id="IPR002110">
    <property type="entry name" value="Ankyrin_rpt"/>
</dbReference>
<comment type="caution">
    <text evidence="9">The sequence shown here is derived from an EMBL/GenBank/DDBJ whole genome shotgun (WGS) entry which is preliminary data.</text>
</comment>
<evidence type="ECO:0000256" key="5">
    <source>
        <dbReference type="ARBA" id="ARBA00023043"/>
    </source>
</evidence>
<keyword evidence="3 7" id="KW-0863">Zinc-finger</keyword>
<keyword evidence="2" id="KW-0677">Repeat</keyword>
<sequence length="541" mass="56659">MAPWYERCVQLVRSIESGQRLADAILTPGEMRSLGMTAINDDNPPTALLLLCGAPGDCDTAGLVRRLVAAGADVNVAQTYSETGDDLTPLRVAVVRRDKPDIVEILLRAGADTRTVDAKGSTPLHTAVDSKRVECIQLLMEAGADANAFNDNGYTPLSRAVSSGFAAGVSILLQGGGNANQQIALQDTSGRRNVVTLITIAAVKGYYEITKALAMAGARLDVVTTNGASPLIGAAQGEGGADVVDYLLGAGAAVDATDEHGRTALHFAVQRSCLPAVVALLQGGADPNVATKTGIPQGGRAPLSLAARAADLEMCEALVDAGADVDNACDVGETAFMMAVSSADVALVRYFVEVAGADIHAANTRTGSPFHLMVNRPPRGEGVEGASMEVAYLRTLQYLLGLGVYDVSAPDPKGWSPLHNAVSEDRLVFVALLLEHGADVGAKKVHTGGAIVTPIMCAKSEGVEKLLRKKLRVDRCGYSLCDGGVAEGGKLQGCSLCNRVFYCSKACQRAHWREHKKECGVSWGRGQDRSRVIKLPSSKQG</sequence>
<feature type="repeat" description="ANK" evidence="6">
    <location>
        <begin position="226"/>
        <end position="259"/>
    </location>
</feature>
<proteinExistence type="predicted"/>
<dbReference type="PANTHER" id="PTHR24198:SF165">
    <property type="entry name" value="ANKYRIN REPEAT-CONTAINING PROTEIN-RELATED"/>
    <property type="match status" value="1"/>
</dbReference>
<dbReference type="Gene3D" id="1.25.40.20">
    <property type="entry name" value="Ankyrin repeat-containing domain"/>
    <property type="match status" value="3"/>
</dbReference>
<gene>
    <name evidence="9" type="ORF">TeGR_g6204</name>
</gene>
<feature type="repeat" description="ANK" evidence="6">
    <location>
        <begin position="85"/>
        <end position="118"/>
    </location>
</feature>
<dbReference type="Pfam" id="PF01753">
    <property type="entry name" value="zf-MYND"/>
    <property type="match status" value="1"/>
</dbReference>
<keyword evidence="5 6" id="KW-0040">ANK repeat</keyword>
<dbReference type="PANTHER" id="PTHR24198">
    <property type="entry name" value="ANKYRIN REPEAT AND PROTEIN KINASE DOMAIN-CONTAINING PROTEIN"/>
    <property type="match status" value="1"/>
</dbReference>
<feature type="repeat" description="ANK" evidence="6">
    <location>
        <begin position="298"/>
        <end position="330"/>
    </location>
</feature>
<evidence type="ECO:0000313" key="9">
    <source>
        <dbReference type="EMBL" id="GMI28868.1"/>
    </source>
</evidence>
<dbReference type="Gene3D" id="6.10.140.2220">
    <property type="match status" value="1"/>
</dbReference>
<reference evidence="9 10" key="1">
    <citation type="journal article" date="2023" name="Commun. Biol.">
        <title>Genome analysis of Parmales, the sister group of diatoms, reveals the evolutionary specialization of diatoms from phago-mixotrophs to photoautotrophs.</title>
        <authorList>
            <person name="Ban H."/>
            <person name="Sato S."/>
            <person name="Yoshikawa S."/>
            <person name="Yamada K."/>
            <person name="Nakamura Y."/>
            <person name="Ichinomiya M."/>
            <person name="Sato N."/>
            <person name="Blanc-Mathieu R."/>
            <person name="Endo H."/>
            <person name="Kuwata A."/>
            <person name="Ogata H."/>
        </authorList>
    </citation>
    <scope>NUCLEOTIDE SEQUENCE [LARGE SCALE GENOMIC DNA]</scope>
</reference>
<dbReference type="EMBL" id="BRYB01005780">
    <property type="protein sequence ID" value="GMI28868.1"/>
    <property type="molecule type" value="Genomic_DNA"/>
</dbReference>
<accession>A0ABQ6MN11</accession>
<evidence type="ECO:0000256" key="6">
    <source>
        <dbReference type="PROSITE-ProRule" id="PRU00023"/>
    </source>
</evidence>
<evidence type="ECO:0000256" key="2">
    <source>
        <dbReference type="ARBA" id="ARBA00022737"/>
    </source>
</evidence>
<dbReference type="Proteomes" id="UP001165060">
    <property type="component" value="Unassembled WGS sequence"/>
</dbReference>
<dbReference type="PROSITE" id="PS50297">
    <property type="entry name" value="ANK_REP_REGION"/>
    <property type="match status" value="5"/>
</dbReference>
<feature type="repeat" description="ANK" evidence="6">
    <location>
        <begin position="119"/>
        <end position="151"/>
    </location>
</feature>
<keyword evidence="4" id="KW-0862">Zinc</keyword>
<evidence type="ECO:0000256" key="1">
    <source>
        <dbReference type="ARBA" id="ARBA00022723"/>
    </source>
</evidence>
<organism evidence="9 10">
    <name type="scientific">Tetraparma gracilis</name>
    <dbReference type="NCBI Taxonomy" id="2962635"/>
    <lineage>
        <taxon>Eukaryota</taxon>
        <taxon>Sar</taxon>
        <taxon>Stramenopiles</taxon>
        <taxon>Ochrophyta</taxon>
        <taxon>Bolidophyceae</taxon>
        <taxon>Parmales</taxon>
        <taxon>Triparmaceae</taxon>
        <taxon>Tetraparma</taxon>
    </lineage>
</organism>
<dbReference type="SUPFAM" id="SSF144232">
    <property type="entry name" value="HIT/MYND zinc finger-like"/>
    <property type="match status" value="1"/>
</dbReference>
<evidence type="ECO:0000259" key="8">
    <source>
        <dbReference type="PROSITE" id="PS50865"/>
    </source>
</evidence>
<protein>
    <recommendedName>
        <fullName evidence="8">MYND-type domain-containing protein</fullName>
    </recommendedName>
</protein>
<dbReference type="SMART" id="SM00248">
    <property type="entry name" value="ANK"/>
    <property type="match status" value="9"/>
</dbReference>
<dbReference type="SUPFAM" id="SSF48403">
    <property type="entry name" value="Ankyrin repeat"/>
    <property type="match status" value="1"/>
</dbReference>
<name>A0ABQ6MN11_9STRA</name>
<dbReference type="Pfam" id="PF00023">
    <property type="entry name" value="Ank"/>
    <property type="match status" value="1"/>
</dbReference>